<feature type="transmembrane region" description="Helical" evidence="16">
    <location>
        <begin position="1070"/>
        <end position="1093"/>
    </location>
</feature>
<evidence type="ECO:0000256" key="3">
    <source>
        <dbReference type="ARBA" id="ARBA00004442"/>
    </source>
</evidence>
<evidence type="ECO:0000256" key="16">
    <source>
        <dbReference type="SAM" id="Phobius"/>
    </source>
</evidence>
<evidence type="ECO:0000256" key="2">
    <source>
        <dbReference type="ARBA" id="ARBA00004196"/>
    </source>
</evidence>
<dbReference type="InterPro" id="IPR000337">
    <property type="entry name" value="GPCR_3"/>
</dbReference>
<keyword evidence="14" id="KW-0998">Cell outer membrane</keyword>
<dbReference type="Pfam" id="PF00003">
    <property type="entry name" value="7tm_3"/>
    <property type="match status" value="1"/>
</dbReference>
<dbReference type="NCBIfam" id="TIGR01376">
    <property type="entry name" value="POMP_repeat"/>
    <property type="match status" value="1"/>
</dbReference>
<keyword evidence="13" id="KW-0807">Transducer</keyword>
<dbReference type="Pfam" id="PF02415">
    <property type="entry name" value="Chlam_PMP"/>
    <property type="match status" value="1"/>
</dbReference>
<name>A0A507ECS8_9FUNG</name>
<keyword evidence="10 16" id="KW-0472">Membrane</keyword>
<dbReference type="GO" id="GO:0038039">
    <property type="term" value="C:G protein-coupled receptor heterodimeric complex"/>
    <property type="evidence" value="ECO:0007669"/>
    <property type="project" value="TreeGrafter"/>
</dbReference>
<gene>
    <name evidence="18" type="ORF">PhCBS80983_g01312</name>
</gene>
<feature type="transmembrane region" description="Helical" evidence="16">
    <location>
        <begin position="966"/>
        <end position="989"/>
    </location>
</feature>
<evidence type="ECO:0000256" key="6">
    <source>
        <dbReference type="ARBA" id="ARBA00022692"/>
    </source>
</evidence>
<accession>A0A507ECS8</accession>
<sequence>MGSLRILNGWYAGVNLHLVVDASSQTPDVPPTFQSIGNAWDYAIAEAKSQQPTNPAITLTFRPGTYEIPPVVGVMAGRDFGNCTLRHVTEVPGTVTLVAPDRQAPDDDSVITYYSLTEKPNGVNTVLEFTGFNVSIPDRRVFNFRLEGLNALLNITDCIVNGAGWGSRAAFRVGSMDKLRPAKFVLTRTQFKNLQVEIALFGYTAGEIKGGRTDGALTWWGPLFRAEAGNITIEDYSITGTVNSTAPLIQVQNGFRKNGARDISFWHSGLTMRNVVMSGNVFRGPATRMEAGVVRLFNVTYDQSIKQGPMSTTQLYHRALIRLFGDSTLTTDNLRMTDNDMDLMIDLYQSSISVSMTNSHIAGNALLECVRTSGSSQLTLTGATFERNSCYFRMISNSMIRFENSAFIDNSYANGPFFDVSDSRLRFVNTLLTGTQVTRGSFISLKERSSLSVVGSQIVGTYAFKNVVSTDLSSTVAIDSTVFRQNIADRRDVISINYLGPLKIQGSTFQDNLSRSANLIRIAGQTLLTIEQCTFSANADSIVVDSLGQLVVNGSTFAGNSPETIILSRGNVSILDSMFYNNSGRLEGGAISHIPGKNDEFLTITNTSFVSNKANGDGGAIYVDADFDPMVFQKVVFKNNTAKRGGAVFQLQSEWARVGFKPSDSLQTSGNVAAWQGNDLATGIASVVVVNKTSMSSLSGAYMGELTVRALDAYGNTFRPPRDELLKVELVLNRNGTLVGSTSKFMLTGETTFSRLQLYAPVGEHTLLIKPTGRSYDPLRYNATVQLVTESCSGRGMEERVVEASQYPACVQAVCTNGCLSDYGYCRENFCICTAADREGLNCGLKKGNRDVMTLNLPNTWVPNAINRDKLLETITNSLTGTAKPEFRSFTGLSAQSTALQRRADSTNAFKFSLQNDRGEYIEEAALDAYKGIVATAVDPVVGGSVTIETVRSPKMLVARTDPINILFMVLAGLSIAISIVFAALMIVYRNNKAVKASSVTFSQQIILGSVLGYSLIFLYIGQLSKATCISQIWVGGVGFTLAVGNLIGKNWRIYKIFTTKGRAQAMKDMHVLFMVLGFLLVEVVIDGIWSGIAPLEPMLRETESGRHYACDSTAAANRPLTFVALAYKAILLLTACTLAFLTRNVDVLYGESKAIGVSSYSMLLSGAIVVPLVFLPQTSSQLAFYLKCVGILVSGLVTTFSLFWPKLSMAVITELGTNSATRNTTERRTSRKPRSQGGTSSIPGEETSVTSAAERTPQQAEHDSKIVQEAQPCSVYVKSGFAGKFLRSEIFMDNETGIIFIRQLPKDDIEGNIPSSGDSFRLEHLTQCSWNKSERMLFLQAGGNSLQITLSSTKILQAYVSEIQVQLAKRTGNVTASTP</sequence>
<feature type="region of interest" description="Disordered" evidence="15">
    <location>
        <begin position="1220"/>
        <end position="1267"/>
    </location>
</feature>
<keyword evidence="12" id="KW-0325">Glycoprotein</keyword>
<evidence type="ECO:0000256" key="1">
    <source>
        <dbReference type="ARBA" id="ARBA00004141"/>
    </source>
</evidence>
<evidence type="ECO:0000256" key="4">
    <source>
        <dbReference type="ARBA" id="ARBA00004613"/>
    </source>
</evidence>
<evidence type="ECO:0000256" key="9">
    <source>
        <dbReference type="ARBA" id="ARBA00023040"/>
    </source>
</evidence>
<evidence type="ECO:0000313" key="19">
    <source>
        <dbReference type="Proteomes" id="UP000318582"/>
    </source>
</evidence>
<feature type="transmembrane region" description="Helical" evidence="16">
    <location>
        <begin position="1123"/>
        <end position="1143"/>
    </location>
</feature>
<dbReference type="Proteomes" id="UP000318582">
    <property type="component" value="Unassembled WGS sequence"/>
</dbReference>
<evidence type="ECO:0000256" key="15">
    <source>
        <dbReference type="SAM" id="MobiDB-lite"/>
    </source>
</evidence>
<keyword evidence="11" id="KW-0675">Receptor</keyword>
<evidence type="ECO:0000313" key="18">
    <source>
        <dbReference type="EMBL" id="TPX61157.1"/>
    </source>
</evidence>
<dbReference type="PANTHER" id="PTHR10519:SF20">
    <property type="entry name" value="G-PROTEIN COUPLED RECEPTOR 156-RELATED"/>
    <property type="match status" value="1"/>
</dbReference>
<feature type="transmembrane region" description="Helical" evidence="16">
    <location>
        <begin position="1155"/>
        <end position="1177"/>
    </location>
</feature>
<dbReference type="InterPro" id="IPR017978">
    <property type="entry name" value="GPCR_3_C"/>
</dbReference>
<feature type="compositionally biased region" description="Polar residues" evidence="15">
    <location>
        <begin position="1237"/>
        <end position="1260"/>
    </location>
</feature>
<dbReference type="GO" id="GO:0005576">
    <property type="term" value="C:extracellular region"/>
    <property type="evidence" value="ECO:0007669"/>
    <property type="project" value="UniProtKB-SubCell"/>
</dbReference>
<feature type="transmembrane region" description="Helical" evidence="16">
    <location>
        <begin position="1033"/>
        <end position="1049"/>
    </location>
</feature>
<dbReference type="PANTHER" id="PTHR10519">
    <property type="entry name" value="GABA-B RECEPTOR"/>
    <property type="match status" value="1"/>
</dbReference>
<dbReference type="PRINTS" id="PR00248">
    <property type="entry name" value="GPCRMGR"/>
</dbReference>
<evidence type="ECO:0000256" key="12">
    <source>
        <dbReference type="ARBA" id="ARBA00023180"/>
    </source>
</evidence>
<evidence type="ECO:0000256" key="5">
    <source>
        <dbReference type="ARBA" id="ARBA00022525"/>
    </source>
</evidence>
<evidence type="ECO:0000256" key="14">
    <source>
        <dbReference type="ARBA" id="ARBA00023237"/>
    </source>
</evidence>
<evidence type="ECO:0000256" key="10">
    <source>
        <dbReference type="ARBA" id="ARBA00023136"/>
    </source>
</evidence>
<evidence type="ECO:0000256" key="8">
    <source>
        <dbReference type="ARBA" id="ARBA00022989"/>
    </source>
</evidence>
<keyword evidence="9" id="KW-0297">G-protein coupled receptor</keyword>
<comment type="caution">
    <text evidence="18">The sequence shown here is derived from an EMBL/GenBank/DDBJ whole genome shotgun (WGS) entry which is preliminary data.</text>
</comment>
<keyword evidence="19" id="KW-1185">Reference proteome</keyword>
<feature type="domain" description="G-protein coupled receptors family 3 profile" evidence="17">
    <location>
        <begin position="964"/>
        <end position="1213"/>
    </location>
</feature>
<protein>
    <recommendedName>
        <fullName evidence="17">G-protein coupled receptors family 3 profile domain-containing protein</fullName>
    </recommendedName>
</protein>
<dbReference type="SUPFAM" id="SSF51126">
    <property type="entry name" value="Pectin lyase-like"/>
    <property type="match status" value="2"/>
</dbReference>
<comment type="subcellular location">
    <subcellularLocation>
        <location evidence="2">Cell envelope</location>
    </subcellularLocation>
    <subcellularLocation>
        <location evidence="3">Cell outer membrane</location>
    </subcellularLocation>
    <subcellularLocation>
        <location evidence="1">Membrane</location>
        <topology evidence="1">Multi-pass membrane protein</topology>
    </subcellularLocation>
    <subcellularLocation>
        <location evidence="4">Secreted</location>
    </subcellularLocation>
</comment>
<dbReference type="GO" id="GO:0004965">
    <property type="term" value="F:G protein-coupled GABA receptor activity"/>
    <property type="evidence" value="ECO:0007669"/>
    <property type="project" value="InterPro"/>
</dbReference>
<evidence type="ECO:0000259" key="17">
    <source>
        <dbReference type="PROSITE" id="PS50259"/>
    </source>
</evidence>
<organism evidence="18 19">
    <name type="scientific">Powellomyces hirtus</name>
    <dbReference type="NCBI Taxonomy" id="109895"/>
    <lineage>
        <taxon>Eukaryota</taxon>
        <taxon>Fungi</taxon>
        <taxon>Fungi incertae sedis</taxon>
        <taxon>Chytridiomycota</taxon>
        <taxon>Chytridiomycota incertae sedis</taxon>
        <taxon>Chytridiomycetes</taxon>
        <taxon>Spizellomycetales</taxon>
        <taxon>Powellomycetaceae</taxon>
        <taxon>Powellomyces</taxon>
    </lineage>
</organism>
<evidence type="ECO:0000256" key="11">
    <source>
        <dbReference type="ARBA" id="ARBA00023170"/>
    </source>
</evidence>
<reference evidence="18 19" key="1">
    <citation type="journal article" date="2019" name="Sci. Rep.">
        <title>Comparative genomics of chytrid fungi reveal insights into the obligate biotrophic and pathogenic lifestyle of Synchytrium endobioticum.</title>
        <authorList>
            <person name="van de Vossenberg B.T.L.H."/>
            <person name="Warris S."/>
            <person name="Nguyen H.D.T."/>
            <person name="van Gent-Pelzer M.P.E."/>
            <person name="Joly D.L."/>
            <person name="van de Geest H.C."/>
            <person name="Bonants P.J.M."/>
            <person name="Smith D.S."/>
            <person name="Levesque C.A."/>
            <person name="van der Lee T.A.J."/>
        </authorList>
    </citation>
    <scope>NUCLEOTIDE SEQUENCE [LARGE SCALE GENOMIC DNA]</scope>
    <source>
        <strain evidence="18 19">CBS 809.83</strain>
    </source>
</reference>
<dbReference type="InterPro" id="IPR002455">
    <property type="entry name" value="GPCR3_GABA-B"/>
</dbReference>
<dbReference type="GO" id="GO:0007214">
    <property type="term" value="P:gamma-aminobutyric acid signaling pathway"/>
    <property type="evidence" value="ECO:0007669"/>
    <property type="project" value="TreeGrafter"/>
</dbReference>
<keyword evidence="5" id="KW-0964">Secreted</keyword>
<evidence type="ECO:0000256" key="13">
    <source>
        <dbReference type="ARBA" id="ARBA00023224"/>
    </source>
</evidence>
<dbReference type="STRING" id="109895.A0A507ECS8"/>
<dbReference type="CDD" id="cd15047">
    <property type="entry name" value="7tmC_GABA-B-like"/>
    <property type="match status" value="1"/>
</dbReference>
<dbReference type="PROSITE" id="PS50259">
    <property type="entry name" value="G_PROTEIN_RECEP_F3_4"/>
    <property type="match status" value="1"/>
</dbReference>
<keyword evidence="6 16" id="KW-0812">Transmembrane</keyword>
<feature type="transmembrane region" description="Helical" evidence="16">
    <location>
        <begin position="1183"/>
        <end position="1205"/>
    </location>
</feature>
<keyword evidence="8 16" id="KW-1133">Transmembrane helix</keyword>
<dbReference type="PRINTS" id="PR01176">
    <property type="entry name" value="GABABRECEPTR"/>
</dbReference>
<dbReference type="InterPro" id="IPR011050">
    <property type="entry name" value="Pectin_lyase_fold/virulence"/>
</dbReference>
<keyword evidence="7" id="KW-0732">Signal</keyword>
<dbReference type="InterPro" id="IPR003368">
    <property type="entry name" value="POMP_repeat"/>
</dbReference>
<proteinExistence type="predicted"/>
<dbReference type="EMBL" id="QEAQ01000009">
    <property type="protein sequence ID" value="TPX61157.1"/>
    <property type="molecule type" value="Genomic_DNA"/>
</dbReference>
<feature type="transmembrane region" description="Helical" evidence="16">
    <location>
        <begin position="1001"/>
        <end position="1021"/>
    </location>
</feature>
<evidence type="ECO:0000256" key="7">
    <source>
        <dbReference type="ARBA" id="ARBA00022729"/>
    </source>
</evidence>